<evidence type="ECO:0000313" key="2">
    <source>
        <dbReference type="EMBL" id="CAA6798553.1"/>
    </source>
</evidence>
<dbReference type="SUPFAM" id="SSF143422">
    <property type="entry name" value="Transposase IS200-like"/>
    <property type="match status" value="1"/>
</dbReference>
<dbReference type="PANTHER" id="PTHR34322">
    <property type="entry name" value="TRANSPOSASE, Y1_TNP DOMAIN-CONTAINING"/>
    <property type="match status" value="1"/>
</dbReference>
<dbReference type="GO" id="GO:0006313">
    <property type="term" value="P:DNA transposition"/>
    <property type="evidence" value="ECO:0007669"/>
    <property type="project" value="InterPro"/>
</dbReference>
<organism evidence="3">
    <name type="scientific">uncultured Sulfurovum sp</name>
    <dbReference type="NCBI Taxonomy" id="269237"/>
    <lineage>
        <taxon>Bacteria</taxon>
        <taxon>Pseudomonadati</taxon>
        <taxon>Campylobacterota</taxon>
        <taxon>Epsilonproteobacteria</taxon>
        <taxon>Campylobacterales</taxon>
        <taxon>Sulfurovaceae</taxon>
        <taxon>Sulfurovum</taxon>
        <taxon>environmental samples</taxon>
    </lineage>
</organism>
<accession>A0A6S6S2V0</accession>
<reference evidence="3" key="1">
    <citation type="submission" date="2020-01" db="EMBL/GenBank/DDBJ databases">
        <authorList>
            <person name="Meier V. D."/>
            <person name="Meier V D."/>
        </authorList>
    </citation>
    <scope>NUCLEOTIDE SEQUENCE</scope>
    <source>
        <strain evidence="3">HLG_WM_MAG_01</strain>
        <strain evidence="2">HLG_WM_MAG_03</strain>
    </source>
</reference>
<feature type="domain" description="Transposase IS200-like" evidence="1">
    <location>
        <begin position="8"/>
        <end position="122"/>
    </location>
</feature>
<dbReference type="InterPro" id="IPR002686">
    <property type="entry name" value="Transposase_17"/>
</dbReference>
<dbReference type="EMBL" id="CACVAR010000009">
    <property type="protein sequence ID" value="CAA6798553.1"/>
    <property type="molecule type" value="Genomic_DNA"/>
</dbReference>
<gene>
    <name evidence="2" type="ORF">HELGO_WM27963</name>
    <name evidence="3" type="ORF">HELGO_WM76660</name>
</gene>
<dbReference type="Gene3D" id="3.30.70.1290">
    <property type="entry name" value="Transposase IS200-like"/>
    <property type="match status" value="1"/>
</dbReference>
<dbReference type="GO" id="GO:0003677">
    <property type="term" value="F:DNA binding"/>
    <property type="evidence" value="ECO:0007669"/>
    <property type="project" value="InterPro"/>
</dbReference>
<dbReference type="AlphaFoldDB" id="A0A6S6S2V0"/>
<dbReference type="PANTHER" id="PTHR34322:SF2">
    <property type="entry name" value="TRANSPOSASE IS200-LIKE DOMAIN-CONTAINING PROTEIN"/>
    <property type="match status" value="1"/>
</dbReference>
<sequence length="261" mass="30621">MPRKPRIKIAGYYHVINRGVEQRVIFKEEEDYEKFEELLCTYAPSYGVTIHNYCLMSNHYHLLIEIKEETLSKYMRQINMNYAIYFNKKYKRSGHLWQGRFKSWYVTDEAYLYTLILYIEQNPLKVNMVKSVDEYPYSTAHYFLGEEILPVCLKHSYIAENHQNDKESIRAFLSSQIDSSILQELKKGASLVEAPNIDKKPNEEELSLLFENITKIKERNSRIVKAYEDGYSQHMIAKVLGLAQPTVNGIIKRIKGTIAIT</sequence>
<dbReference type="SMART" id="SM01321">
    <property type="entry name" value="Y1_Tnp"/>
    <property type="match status" value="1"/>
</dbReference>
<dbReference type="InterPro" id="IPR036388">
    <property type="entry name" value="WH-like_DNA-bd_sf"/>
</dbReference>
<protein>
    <recommendedName>
        <fullName evidence="1">Transposase IS200-like domain-containing protein</fullName>
    </recommendedName>
</protein>
<name>A0A6S6S2V0_9BACT</name>
<dbReference type="Gene3D" id="1.10.10.10">
    <property type="entry name" value="Winged helix-like DNA-binding domain superfamily/Winged helix DNA-binding domain"/>
    <property type="match status" value="1"/>
</dbReference>
<dbReference type="Pfam" id="PF01797">
    <property type="entry name" value="Y1_Tnp"/>
    <property type="match status" value="1"/>
</dbReference>
<evidence type="ECO:0000313" key="3">
    <source>
        <dbReference type="EMBL" id="CAA6802641.1"/>
    </source>
</evidence>
<dbReference type="InterPro" id="IPR036515">
    <property type="entry name" value="Transposase_17_sf"/>
</dbReference>
<proteinExistence type="predicted"/>
<evidence type="ECO:0000259" key="1">
    <source>
        <dbReference type="SMART" id="SM01321"/>
    </source>
</evidence>
<dbReference type="EMBL" id="CACVAS010000024">
    <property type="protein sequence ID" value="CAA6802641.1"/>
    <property type="molecule type" value="Genomic_DNA"/>
</dbReference>
<dbReference type="GO" id="GO:0004803">
    <property type="term" value="F:transposase activity"/>
    <property type="evidence" value="ECO:0007669"/>
    <property type="project" value="InterPro"/>
</dbReference>